<dbReference type="InterPro" id="IPR031424">
    <property type="entry name" value="QVR-like"/>
</dbReference>
<accession>A0A8J2S0I0</accession>
<evidence type="ECO:0000256" key="3">
    <source>
        <dbReference type="SAM" id="SignalP"/>
    </source>
</evidence>
<dbReference type="Proteomes" id="UP000789390">
    <property type="component" value="Unassembled WGS sequence"/>
</dbReference>
<organism evidence="4 5">
    <name type="scientific">Daphnia galeata</name>
    <dbReference type="NCBI Taxonomy" id="27404"/>
    <lineage>
        <taxon>Eukaryota</taxon>
        <taxon>Metazoa</taxon>
        <taxon>Ecdysozoa</taxon>
        <taxon>Arthropoda</taxon>
        <taxon>Crustacea</taxon>
        <taxon>Branchiopoda</taxon>
        <taxon>Diplostraca</taxon>
        <taxon>Cladocera</taxon>
        <taxon>Anomopoda</taxon>
        <taxon>Daphniidae</taxon>
        <taxon>Daphnia</taxon>
    </lineage>
</organism>
<dbReference type="AlphaFoldDB" id="A0A8J2S0I0"/>
<reference evidence="4" key="1">
    <citation type="submission" date="2021-11" db="EMBL/GenBank/DDBJ databases">
        <authorList>
            <person name="Schell T."/>
        </authorList>
    </citation>
    <scope>NUCLEOTIDE SEQUENCE</scope>
    <source>
        <strain evidence="4">M5</strain>
    </source>
</reference>
<keyword evidence="2" id="KW-0325">Glycoprotein</keyword>
<dbReference type="GO" id="GO:0030431">
    <property type="term" value="P:sleep"/>
    <property type="evidence" value="ECO:0007669"/>
    <property type="project" value="InterPro"/>
</dbReference>
<dbReference type="GO" id="GO:0032222">
    <property type="term" value="P:regulation of synaptic transmission, cholinergic"/>
    <property type="evidence" value="ECO:0007669"/>
    <property type="project" value="InterPro"/>
</dbReference>
<sequence>MNSLILCSIVLFAFLISTGDAIKCYVCNSATDKTGCSTTQTLNPNFLKDCSELAGGAKYTMCRKIDQDVPNSDVDPNARVIRECGQEDPSTNTCYSKTGFGGRQFVCSCDHDGCNAGANIQMVVSTLFSFAVVAMLGPKFLL</sequence>
<dbReference type="EMBL" id="CAKKLH010000326">
    <property type="protein sequence ID" value="CAH0112478.1"/>
    <property type="molecule type" value="Genomic_DNA"/>
</dbReference>
<dbReference type="OrthoDB" id="6496929at2759"/>
<evidence type="ECO:0008006" key="6">
    <source>
        <dbReference type="Google" id="ProtNLM"/>
    </source>
</evidence>
<comment type="caution">
    <text evidence="4">The sequence shown here is derived from an EMBL/GenBank/DDBJ whole genome shotgun (WGS) entry which is preliminary data.</text>
</comment>
<dbReference type="Pfam" id="PF17064">
    <property type="entry name" value="QVR"/>
    <property type="match status" value="1"/>
</dbReference>
<keyword evidence="1 3" id="KW-0732">Signal</keyword>
<keyword evidence="5" id="KW-1185">Reference proteome</keyword>
<feature type="signal peptide" evidence="3">
    <location>
        <begin position="1"/>
        <end position="21"/>
    </location>
</feature>
<dbReference type="PANTHER" id="PTHR33562:SF14">
    <property type="entry name" value="PROTEIN QUIVER"/>
    <property type="match status" value="1"/>
</dbReference>
<evidence type="ECO:0000313" key="5">
    <source>
        <dbReference type="Proteomes" id="UP000789390"/>
    </source>
</evidence>
<evidence type="ECO:0000256" key="2">
    <source>
        <dbReference type="ARBA" id="ARBA00023180"/>
    </source>
</evidence>
<protein>
    <recommendedName>
        <fullName evidence="6">Protein sleepless</fullName>
    </recommendedName>
</protein>
<dbReference type="InterPro" id="IPR050975">
    <property type="entry name" value="Sleep_regulator"/>
</dbReference>
<name>A0A8J2S0I0_9CRUS</name>
<evidence type="ECO:0000256" key="1">
    <source>
        <dbReference type="ARBA" id="ARBA00022729"/>
    </source>
</evidence>
<proteinExistence type="predicted"/>
<evidence type="ECO:0000313" key="4">
    <source>
        <dbReference type="EMBL" id="CAH0112478.1"/>
    </source>
</evidence>
<gene>
    <name evidence="4" type="ORF">DGAL_LOCUS16198</name>
</gene>
<dbReference type="PANTHER" id="PTHR33562">
    <property type="entry name" value="ATILLA, ISOFORM B-RELATED-RELATED"/>
    <property type="match status" value="1"/>
</dbReference>
<feature type="chain" id="PRO_5035294239" description="Protein sleepless" evidence="3">
    <location>
        <begin position="22"/>
        <end position="142"/>
    </location>
</feature>